<keyword evidence="3" id="KW-1185">Reference proteome</keyword>
<feature type="region of interest" description="Disordered" evidence="1">
    <location>
        <begin position="14"/>
        <end position="54"/>
    </location>
</feature>
<dbReference type="AlphaFoldDB" id="A0A164X3S7"/>
<gene>
    <name evidence="2" type="ORF">SISNIDRAFT_483833</name>
</gene>
<reference evidence="2 3" key="1">
    <citation type="journal article" date="2016" name="Mol. Biol. Evol.">
        <title>Comparative Genomics of Early-Diverging Mushroom-Forming Fungi Provides Insights into the Origins of Lignocellulose Decay Capabilities.</title>
        <authorList>
            <person name="Nagy L.G."/>
            <person name="Riley R."/>
            <person name="Tritt A."/>
            <person name="Adam C."/>
            <person name="Daum C."/>
            <person name="Floudas D."/>
            <person name="Sun H."/>
            <person name="Yadav J.S."/>
            <person name="Pangilinan J."/>
            <person name="Larsson K.H."/>
            <person name="Matsuura K."/>
            <person name="Barry K."/>
            <person name="Labutti K."/>
            <person name="Kuo R."/>
            <person name="Ohm R.A."/>
            <person name="Bhattacharya S.S."/>
            <person name="Shirouzu T."/>
            <person name="Yoshinaga Y."/>
            <person name="Martin F.M."/>
            <person name="Grigoriev I.V."/>
            <person name="Hibbett D.S."/>
        </authorList>
    </citation>
    <scope>NUCLEOTIDE SEQUENCE [LARGE SCALE GENOMIC DNA]</scope>
    <source>
        <strain evidence="2 3">HHB9708</strain>
    </source>
</reference>
<proteinExistence type="predicted"/>
<feature type="compositionally biased region" description="Low complexity" evidence="1">
    <location>
        <begin position="105"/>
        <end position="124"/>
    </location>
</feature>
<evidence type="ECO:0000313" key="3">
    <source>
        <dbReference type="Proteomes" id="UP000076722"/>
    </source>
</evidence>
<name>A0A164X3S7_9AGAM</name>
<accession>A0A164X3S7</accession>
<feature type="compositionally biased region" description="Polar residues" evidence="1">
    <location>
        <begin position="139"/>
        <end position="150"/>
    </location>
</feature>
<evidence type="ECO:0000313" key="2">
    <source>
        <dbReference type="EMBL" id="KZS95608.1"/>
    </source>
</evidence>
<protein>
    <submittedName>
        <fullName evidence="2">Uncharacterized protein</fullName>
    </submittedName>
</protein>
<dbReference type="EMBL" id="KV419401">
    <property type="protein sequence ID" value="KZS95608.1"/>
    <property type="molecule type" value="Genomic_DNA"/>
</dbReference>
<feature type="region of interest" description="Disordered" evidence="1">
    <location>
        <begin position="95"/>
        <end position="150"/>
    </location>
</feature>
<evidence type="ECO:0000256" key="1">
    <source>
        <dbReference type="SAM" id="MobiDB-lite"/>
    </source>
</evidence>
<dbReference type="Proteomes" id="UP000076722">
    <property type="component" value="Unassembled WGS sequence"/>
</dbReference>
<organism evidence="2 3">
    <name type="scientific">Sistotremastrum niveocremeum HHB9708</name>
    <dbReference type="NCBI Taxonomy" id="1314777"/>
    <lineage>
        <taxon>Eukaryota</taxon>
        <taxon>Fungi</taxon>
        <taxon>Dikarya</taxon>
        <taxon>Basidiomycota</taxon>
        <taxon>Agaricomycotina</taxon>
        <taxon>Agaricomycetes</taxon>
        <taxon>Sistotremastrales</taxon>
        <taxon>Sistotremastraceae</taxon>
        <taxon>Sertulicium</taxon>
        <taxon>Sertulicium niveocremeum</taxon>
    </lineage>
</organism>
<feature type="compositionally biased region" description="Low complexity" evidence="1">
    <location>
        <begin position="38"/>
        <end position="52"/>
    </location>
</feature>
<sequence length="271" mass="28734">MAARASSHFVIRFNVPSSPKQNGGLVTRPVEGPDVRLTDSTSSDGDVSSVLDPAVDPDRVFEALEVPTASNERGLGRSPHTLGYFTPNISIPLRTDCPPEPIPSSMPSLKSASLSSEASGPVSGREVDGAGSGPLPDSASLSIESAKSPVDSTQAAAPQLMFARSSFLSGPTLETSQSAIFSSEQPAISRSALEKKRSDFITLLQLLRSLGFVADDSELPQALPSLFDGESAHLNEVLRVFKNTDYTFDKWQETQKWVGASDLPGDCVLTV</sequence>